<organism evidence="1 2">
    <name type="scientific">Alternaria alternata</name>
    <name type="common">Alternaria rot fungus</name>
    <name type="synonym">Torula alternata</name>
    <dbReference type="NCBI Taxonomy" id="5599"/>
    <lineage>
        <taxon>Eukaryota</taxon>
        <taxon>Fungi</taxon>
        <taxon>Dikarya</taxon>
        <taxon>Ascomycota</taxon>
        <taxon>Pezizomycotina</taxon>
        <taxon>Dothideomycetes</taxon>
        <taxon>Pleosporomycetidae</taxon>
        <taxon>Pleosporales</taxon>
        <taxon>Pleosporineae</taxon>
        <taxon>Pleosporaceae</taxon>
        <taxon>Alternaria</taxon>
        <taxon>Alternaria sect. Alternaria</taxon>
        <taxon>Alternaria alternata complex</taxon>
    </lineage>
</organism>
<gene>
    <name evidence="1" type="ORF">CC77DRAFT_1094788</name>
</gene>
<evidence type="ECO:0000313" key="2">
    <source>
        <dbReference type="Proteomes" id="UP000077248"/>
    </source>
</evidence>
<keyword evidence="2" id="KW-1185">Reference proteome</keyword>
<reference evidence="1 2" key="1">
    <citation type="submission" date="2016-05" db="EMBL/GenBank/DDBJ databases">
        <title>Comparative analysis of secretome profiles of manganese(II)-oxidizing ascomycete fungi.</title>
        <authorList>
            <consortium name="DOE Joint Genome Institute"/>
            <person name="Zeiner C.A."/>
            <person name="Purvine S.O."/>
            <person name="Zink E.M."/>
            <person name="Wu S."/>
            <person name="Pasa-Tolic L."/>
            <person name="Chaput D.L."/>
            <person name="Haridas S."/>
            <person name="Grigoriev I.V."/>
            <person name="Santelli C.M."/>
            <person name="Hansel C.M."/>
        </authorList>
    </citation>
    <scope>NUCLEOTIDE SEQUENCE [LARGE SCALE GENOMIC DNA]</scope>
    <source>
        <strain evidence="1 2">SRC1lrK2f</strain>
    </source>
</reference>
<evidence type="ECO:0000313" key="1">
    <source>
        <dbReference type="EMBL" id="OAG20772.1"/>
    </source>
</evidence>
<dbReference type="EMBL" id="KV441478">
    <property type="protein sequence ID" value="OAG20772.1"/>
    <property type="molecule type" value="Genomic_DNA"/>
</dbReference>
<dbReference type="VEuPathDB" id="FungiDB:CC77DRAFT_1094788"/>
<dbReference type="AlphaFoldDB" id="A0A177DP55"/>
<accession>A0A177DP55</accession>
<dbReference type="Proteomes" id="UP000077248">
    <property type="component" value="Unassembled WGS sequence"/>
</dbReference>
<proteinExistence type="predicted"/>
<dbReference type="RefSeq" id="XP_018386193.1">
    <property type="nucleotide sequence ID" value="XM_018529759.1"/>
</dbReference>
<dbReference type="GeneID" id="29115353"/>
<dbReference type="KEGG" id="aalt:CC77DRAFT_1094788"/>
<name>A0A177DP55_ALTAL</name>
<sequence>MATTPTLLGANKSLRANCFKALKEELKTQFELQSLRSEIKQLQDHEESLNDRISADAWETADLLLAFARHDCLELCNKVYKAFPREVRDIIYRYIIGCGEVDICSENHRTRHRCGYRSSNSETQNCLCSSGMHSDHWWKNDFVGAKMAREIGEHYYRESHFRFKVVFSQLVRFRATDQFNYGFLPVHFVSNVEIVVDCREYKFRPISSAKDDAFVDEHQDQLRSKREWCCWDDRKPQEDIFVELEYLFGFRPGTGITIRLMRSQHHIQTTRLEDQEWMCHRVVPVIFPVLQRLKDTNCRARLILGTETDSGPDEDGHMPFASKWNPTSIEAITAGFWEYVETEHERAVQAGLEAESDGDDIPLDGFIDGGNSIQWGVAPVWGEQTA</sequence>
<dbReference type="OMA" id="YVETEHE"/>
<protein>
    <submittedName>
        <fullName evidence="1">Uncharacterized protein</fullName>
    </submittedName>
</protein>